<evidence type="ECO:0000256" key="3">
    <source>
        <dbReference type="ARBA" id="ARBA00022989"/>
    </source>
</evidence>
<feature type="transmembrane region" description="Helical" evidence="5">
    <location>
        <begin position="165"/>
        <end position="187"/>
    </location>
</feature>
<feature type="transmembrane region" description="Helical" evidence="5">
    <location>
        <begin position="134"/>
        <end position="158"/>
    </location>
</feature>
<feature type="domain" description="ABC-2 type transporter transmembrane" evidence="6">
    <location>
        <begin position="10"/>
        <end position="298"/>
    </location>
</feature>
<comment type="caution">
    <text evidence="7">The sequence shown here is derived from an EMBL/GenBank/DDBJ whole genome shotgun (WGS) entry which is preliminary data.</text>
</comment>
<evidence type="ECO:0000256" key="2">
    <source>
        <dbReference type="ARBA" id="ARBA00022692"/>
    </source>
</evidence>
<dbReference type="InterPro" id="IPR013525">
    <property type="entry name" value="ABC2_TM"/>
</dbReference>
<reference evidence="7 8" key="1">
    <citation type="submission" date="2020-01" db="EMBL/GenBank/DDBJ databases">
        <title>Investigation of new actinobacteria for the biodesulphurisation of diesel fuel.</title>
        <authorList>
            <person name="Athi Narayanan S.M."/>
        </authorList>
    </citation>
    <scope>NUCLEOTIDE SEQUENCE [LARGE SCALE GENOMIC DNA]</scope>
    <source>
        <strain evidence="7 8">213E</strain>
    </source>
</reference>
<keyword evidence="8" id="KW-1185">Reference proteome</keyword>
<protein>
    <recommendedName>
        <fullName evidence="6">ABC-2 type transporter transmembrane domain-containing protein</fullName>
    </recommendedName>
</protein>
<organism evidence="7 8">
    <name type="scientific">Gordonia desulfuricans</name>
    <dbReference type="NCBI Taxonomy" id="89051"/>
    <lineage>
        <taxon>Bacteria</taxon>
        <taxon>Bacillati</taxon>
        <taxon>Actinomycetota</taxon>
        <taxon>Actinomycetes</taxon>
        <taxon>Mycobacteriales</taxon>
        <taxon>Gordoniaceae</taxon>
        <taxon>Gordonia</taxon>
    </lineage>
</organism>
<evidence type="ECO:0000256" key="5">
    <source>
        <dbReference type="SAM" id="Phobius"/>
    </source>
</evidence>
<gene>
    <name evidence="7" type="ORF">GYA93_03395</name>
</gene>
<keyword evidence="4 5" id="KW-0472">Membrane</keyword>
<sequence length="312" mass="31561">MRHVVGLVVGLTVLLGVLLLAFALPAVNTGAHGIQVGIVAPEPAAAQLESKADGFDFSRYDDADEARAAILDRKIYGAVVLTPGHEVDVLVATAASASAATAVQQMGEQVAAANGTTATVENVRSFPADDPRGAGLAAGALPMALGGWIGAVAILFTIRTTRHRLIAVGAFAVVGGLGLTATLQFVVGTLDGNYWLTSLGAVLGIAATAMTVLGLKSLFGGAGLGIAAVLLILLGNPLSGLTSAPEMLPTPWGTIGQMLPPGATGTLLRDLAFFDGAGITRPLLVLAGWLIGGSLLFWIATRREATTKSVPA</sequence>
<evidence type="ECO:0000313" key="7">
    <source>
        <dbReference type="EMBL" id="NDK88632.1"/>
    </source>
</evidence>
<evidence type="ECO:0000256" key="1">
    <source>
        <dbReference type="ARBA" id="ARBA00004141"/>
    </source>
</evidence>
<keyword evidence="3 5" id="KW-1133">Transmembrane helix</keyword>
<dbReference type="Proteomes" id="UP000466307">
    <property type="component" value="Unassembled WGS sequence"/>
</dbReference>
<keyword evidence="2 5" id="KW-0812">Transmembrane</keyword>
<evidence type="ECO:0000256" key="4">
    <source>
        <dbReference type="ARBA" id="ARBA00023136"/>
    </source>
</evidence>
<evidence type="ECO:0000313" key="8">
    <source>
        <dbReference type="Proteomes" id="UP000466307"/>
    </source>
</evidence>
<feature type="transmembrane region" description="Helical" evidence="5">
    <location>
        <begin position="279"/>
        <end position="299"/>
    </location>
</feature>
<accession>A0A7K3LK54</accession>
<name>A0A7K3LK54_9ACTN</name>
<feature type="transmembrane region" description="Helical" evidence="5">
    <location>
        <begin position="193"/>
        <end position="213"/>
    </location>
</feature>
<dbReference type="Pfam" id="PF12698">
    <property type="entry name" value="ABC2_membrane_3"/>
    <property type="match status" value="1"/>
</dbReference>
<comment type="subcellular location">
    <subcellularLocation>
        <location evidence="1">Membrane</location>
        <topology evidence="1">Multi-pass membrane protein</topology>
    </subcellularLocation>
</comment>
<dbReference type="EMBL" id="JAADZU010000007">
    <property type="protein sequence ID" value="NDK88632.1"/>
    <property type="molecule type" value="Genomic_DNA"/>
</dbReference>
<feature type="transmembrane region" description="Helical" evidence="5">
    <location>
        <begin position="218"/>
        <end position="238"/>
    </location>
</feature>
<dbReference type="AlphaFoldDB" id="A0A7K3LK54"/>
<proteinExistence type="predicted"/>
<evidence type="ECO:0000259" key="6">
    <source>
        <dbReference type="Pfam" id="PF12698"/>
    </source>
</evidence>